<evidence type="ECO:0000256" key="11">
    <source>
        <dbReference type="ARBA" id="ARBA00023136"/>
    </source>
</evidence>
<keyword evidence="4 12" id="KW-0813">Transport</keyword>
<dbReference type="AlphaFoldDB" id="A0AAU7BAZ0"/>
<proteinExistence type="inferred from homology"/>
<keyword evidence="8 13" id="KW-1133">Transmembrane helix</keyword>
<evidence type="ECO:0000256" key="1">
    <source>
        <dbReference type="ARBA" id="ARBA00004304"/>
    </source>
</evidence>
<protein>
    <recommendedName>
        <fullName evidence="12">ATP synthase complex subunit 8</fullName>
    </recommendedName>
</protein>
<dbReference type="GO" id="GO:0015986">
    <property type="term" value="P:proton motive force-driven ATP synthesis"/>
    <property type="evidence" value="ECO:0007669"/>
    <property type="project" value="InterPro"/>
</dbReference>
<dbReference type="InterPro" id="IPR001421">
    <property type="entry name" value="ATP8_metazoa"/>
</dbReference>
<evidence type="ECO:0000313" key="14">
    <source>
        <dbReference type="EMBL" id="XBC31592.1"/>
    </source>
</evidence>
<evidence type="ECO:0000256" key="12">
    <source>
        <dbReference type="RuleBase" id="RU003661"/>
    </source>
</evidence>
<evidence type="ECO:0000256" key="9">
    <source>
        <dbReference type="ARBA" id="ARBA00023065"/>
    </source>
</evidence>
<dbReference type="GO" id="GO:0045259">
    <property type="term" value="C:proton-transporting ATP synthase complex"/>
    <property type="evidence" value="ECO:0007669"/>
    <property type="project" value="UniProtKB-KW"/>
</dbReference>
<dbReference type="Pfam" id="PF00895">
    <property type="entry name" value="ATP-synt_8"/>
    <property type="match status" value="1"/>
</dbReference>
<keyword evidence="10 12" id="KW-0496">Mitochondrion</keyword>
<name>A0AAU7BAZ0_9ORTH</name>
<evidence type="ECO:0000256" key="7">
    <source>
        <dbReference type="ARBA" id="ARBA00022781"/>
    </source>
</evidence>
<comment type="subcellular location">
    <subcellularLocation>
        <location evidence="1 12">Mitochondrion membrane</location>
        <topology evidence="1 12">Single-pass membrane protein</topology>
    </subcellularLocation>
</comment>
<gene>
    <name evidence="14" type="primary">ATP8</name>
</gene>
<reference evidence="14" key="1">
    <citation type="journal article" date="2024" name="Roy. Soc. Open Sci.">
        <title>Fossil-calibrated phylogenies of Southern cave weta show dispersal and extinction confound biogeographic signal.</title>
        <authorList>
            <person name="Dowle E.J."/>
            <person name="Trewick S.A."/>
            <person name="Morgan-Richards M."/>
        </authorList>
    </citation>
    <scope>NUCLEOTIDE SEQUENCE</scope>
    <source>
        <tissue evidence="14">Leg</tissue>
    </source>
</reference>
<evidence type="ECO:0000256" key="4">
    <source>
        <dbReference type="ARBA" id="ARBA00022448"/>
    </source>
</evidence>
<organism evidence="14">
    <name type="scientific">Heteromallus sp</name>
    <dbReference type="NCBI Taxonomy" id="3073483"/>
    <lineage>
        <taxon>Eukaryota</taxon>
        <taxon>Metazoa</taxon>
        <taxon>Ecdysozoa</taxon>
        <taxon>Arthropoda</taxon>
        <taxon>Hexapoda</taxon>
        <taxon>Insecta</taxon>
        <taxon>Pterygota</taxon>
        <taxon>Neoptera</taxon>
        <taxon>Polyneoptera</taxon>
        <taxon>Orthoptera</taxon>
        <taxon>Ensifera</taxon>
        <taxon>Tettigoniidea</taxon>
        <taxon>Rhaphidophoroidea</taxon>
        <taxon>Rhaphidophoridae</taxon>
        <taxon>Macropathinae</taxon>
        <taxon>Heteromallus</taxon>
    </lineage>
</organism>
<evidence type="ECO:0000256" key="2">
    <source>
        <dbReference type="ARBA" id="ARBA00008892"/>
    </source>
</evidence>
<evidence type="ECO:0000256" key="13">
    <source>
        <dbReference type="SAM" id="Phobius"/>
    </source>
</evidence>
<reference evidence="14" key="2">
    <citation type="submission" date="2024-06" db="EMBL/GenBank/DDBJ databases">
        <authorList>
            <person name="Dowle E.J."/>
            <person name="Trewick S.A."/>
            <person name="Morgan-Richards M."/>
        </authorList>
    </citation>
    <scope>NUCLEOTIDE SEQUENCE</scope>
    <source>
        <tissue evidence="14">Leg</tissue>
    </source>
</reference>
<sequence>MPQMAPISWLFMFVMFTITLLMFCSSNYFLYSISPSQSFLQSKIKLNAFNWKW</sequence>
<evidence type="ECO:0000256" key="10">
    <source>
        <dbReference type="ARBA" id="ARBA00023128"/>
    </source>
</evidence>
<evidence type="ECO:0000256" key="8">
    <source>
        <dbReference type="ARBA" id="ARBA00022989"/>
    </source>
</evidence>
<dbReference type="GO" id="GO:0015078">
    <property type="term" value="F:proton transmembrane transporter activity"/>
    <property type="evidence" value="ECO:0007669"/>
    <property type="project" value="InterPro"/>
</dbReference>
<evidence type="ECO:0000256" key="5">
    <source>
        <dbReference type="ARBA" id="ARBA00022547"/>
    </source>
</evidence>
<evidence type="ECO:0000256" key="6">
    <source>
        <dbReference type="ARBA" id="ARBA00022692"/>
    </source>
</evidence>
<dbReference type="GO" id="GO:0031966">
    <property type="term" value="C:mitochondrial membrane"/>
    <property type="evidence" value="ECO:0007669"/>
    <property type="project" value="UniProtKB-SubCell"/>
</dbReference>
<keyword evidence="11 13" id="KW-0472">Membrane</keyword>
<comment type="similarity">
    <text evidence="2 12">Belongs to the ATPase protein 8 family.</text>
</comment>
<comment type="subunit">
    <text evidence="3">F-type ATPases have 2 components, CF(1) - the catalytic core - and CF(0) - the membrane proton channel.</text>
</comment>
<keyword evidence="5 12" id="KW-0138">CF(0)</keyword>
<accession>A0AAU7BAZ0</accession>
<evidence type="ECO:0000256" key="3">
    <source>
        <dbReference type="ARBA" id="ARBA00011291"/>
    </source>
</evidence>
<keyword evidence="6 12" id="KW-0812">Transmembrane</keyword>
<feature type="transmembrane region" description="Helical" evidence="13">
    <location>
        <begin position="6"/>
        <end position="31"/>
    </location>
</feature>
<keyword evidence="9 12" id="KW-0406">Ion transport</keyword>
<geneLocation type="mitochondrion" evidence="14"/>
<dbReference type="EMBL" id="OR551733">
    <property type="protein sequence ID" value="XBC31592.1"/>
    <property type="molecule type" value="Genomic_DNA"/>
</dbReference>
<keyword evidence="7 12" id="KW-0375">Hydrogen ion transport</keyword>